<comment type="caution">
    <text evidence="1">The sequence shown here is derived from an EMBL/GenBank/DDBJ whole genome shotgun (WGS) entry which is preliminary data.</text>
</comment>
<organism evidence="1 2">
    <name type="scientific">Methanococcus maripaludis</name>
    <name type="common">Methanococcus deltae</name>
    <dbReference type="NCBI Taxonomy" id="39152"/>
    <lineage>
        <taxon>Archaea</taxon>
        <taxon>Methanobacteriati</taxon>
        <taxon>Methanobacteriota</taxon>
        <taxon>Methanomada group</taxon>
        <taxon>Methanococci</taxon>
        <taxon>Methanococcales</taxon>
        <taxon>Methanococcaceae</taxon>
        <taxon>Methanococcus</taxon>
    </lineage>
</organism>
<proteinExistence type="predicted"/>
<evidence type="ECO:0000313" key="1">
    <source>
        <dbReference type="EMBL" id="MBA2868878.1"/>
    </source>
</evidence>
<accession>A0A7J9PTV7</accession>
<dbReference type="Proteomes" id="UP000571751">
    <property type="component" value="Unassembled WGS sequence"/>
</dbReference>
<dbReference type="AlphaFoldDB" id="A0A7J9PTV7"/>
<evidence type="ECO:0000313" key="2">
    <source>
        <dbReference type="Proteomes" id="UP000571751"/>
    </source>
</evidence>
<dbReference type="EMBL" id="JACDUP010000002">
    <property type="protein sequence ID" value="MBA2868878.1"/>
    <property type="molecule type" value="Genomic_DNA"/>
</dbReference>
<gene>
    <name evidence="1" type="ORF">HNP95_001057</name>
</gene>
<name>A0A7J9PTV7_METMI</name>
<reference evidence="1 2" key="1">
    <citation type="submission" date="2020-07" db="EMBL/GenBank/DDBJ databases">
        <title>Genomic Encyclopedia of Type Strains, Phase IV (KMG-V): Genome sequencing to study the core and pangenomes of soil and plant-associated prokaryotes.</title>
        <authorList>
            <person name="Whitman W."/>
        </authorList>
    </citation>
    <scope>NUCLEOTIDE SEQUENCE [LARGE SCALE GENOMIC DNA]</scope>
    <source>
        <strain evidence="1 2">C14</strain>
    </source>
</reference>
<sequence length="58" mass="6484">MFDVCKFCLMVRGGIPLKADPYLNSLHYFKRMLTVILTITGKISANAIKDSINTPPLL</sequence>
<protein>
    <submittedName>
        <fullName evidence="1">Uncharacterized protein</fullName>
    </submittedName>
</protein>